<dbReference type="SUPFAM" id="SSF53474">
    <property type="entry name" value="alpha/beta-Hydrolases"/>
    <property type="match status" value="1"/>
</dbReference>
<comment type="similarity">
    <text evidence="1">Belongs to the 'GDXG' lipolytic enzyme family.</text>
</comment>
<dbReference type="InterPro" id="IPR029058">
    <property type="entry name" value="AB_hydrolase_fold"/>
</dbReference>
<dbReference type="GO" id="GO:0016787">
    <property type="term" value="F:hydrolase activity"/>
    <property type="evidence" value="ECO:0007669"/>
    <property type="project" value="UniProtKB-KW"/>
</dbReference>
<dbReference type="Gene3D" id="3.40.50.1820">
    <property type="entry name" value="alpha/beta hydrolase"/>
    <property type="match status" value="1"/>
</dbReference>
<dbReference type="InterPro" id="IPR013094">
    <property type="entry name" value="AB_hydrolase_3"/>
</dbReference>
<feature type="region of interest" description="Disordered" evidence="3">
    <location>
        <begin position="316"/>
        <end position="335"/>
    </location>
</feature>
<keyword evidence="2 5" id="KW-0378">Hydrolase</keyword>
<accession>A0ABU2LDB7</accession>
<evidence type="ECO:0000313" key="6">
    <source>
        <dbReference type="Proteomes" id="UP001183388"/>
    </source>
</evidence>
<organism evidence="5 6">
    <name type="scientific">Streptomyces boetiae</name>
    <dbReference type="NCBI Taxonomy" id="3075541"/>
    <lineage>
        <taxon>Bacteria</taxon>
        <taxon>Bacillati</taxon>
        <taxon>Actinomycetota</taxon>
        <taxon>Actinomycetes</taxon>
        <taxon>Kitasatosporales</taxon>
        <taxon>Streptomycetaceae</taxon>
        <taxon>Streptomyces</taxon>
    </lineage>
</organism>
<dbReference type="RefSeq" id="WP_311632534.1">
    <property type="nucleotide sequence ID" value="NZ_JAVREN010000040.1"/>
</dbReference>
<feature type="domain" description="Alpha/beta hydrolase fold-3" evidence="4">
    <location>
        <begin position="85"/>
        <end position="289"/>
    </location>
</feature>
<evidence type="ECO:0000256" key="3">
    <source>
        <dbReference type="SAM" id="MobiDB-lite"/>
    </source>
</evidence>
<proteinExistence type="inferred from homology"/>
<dbReference type="PANTHER" id="PTHR48081">
    <property type="entry name" value="AB HYDROLASE SUPERFAMILY PROTEIN C4A8.06C"/>
    <property type="match status" value="1"/>
</dbReference>
<evidence type="ECO:0000256" key="1">
    <source>
        <dbReference type="ARBA" id="ARBA00010515"/>
    </source>
</evidence>
<name>A0ABU2LDB7_9ACTN</name>
<dbReference type="PANTHER" id="PTHR48081:SF30">
    <property type="entry name" value="ACETYL-HYDROLASE LIPR-RELATED"/>
    <property type="match status" value="1"/>
</dbReference>
<reference evidence="6" key="1">
    <citation type="submission" date="2023-07" db="EMBL/GenBank/DDBJ databases">
        <title>30 novel species of actinomycetes from the DSMZ collection.</title>
        <authorList>
            <person name="Nouioui I."/>
        </authorList>
    </citation>
    <scope>NUCLEOTIDE SEQUENCE [LARGE SCALE GENOMIC DNA]</scope>
    <source>
        <strain evidence="6">DSM 44917</strain>
    </source>
</reference>
<evidence type="ECO:0000313" key="5">
    <source>
        <dbReference type="EMBL" id="MDT0309571.1"/>
    </source>
</evidence>
<dbReference type="Proteomes" id="UP001183388">
    <property type="component" value="Unassembled WGS sequence"/>
</dbReference>
<dbReference type="EMBL" id="JAVREN010000040">
    <property type="protein sequence ID" value="MDT0309571.1"/>
    <property type="molecule type" value="Genomic_DNA"/>
</dbReference>
<comment type="caution">
    <text evidence="5">The sequence shown here is derived from an EMBL/GenBank/DDBJ whole genome shotgun (WGS) entry which is preliminary data.</text>
</comment>
<dbReference type="InterPro" id="IPR050300">
    <property type="entry name" value="GDXG_lipolytic_enzyme"/>
</dbReference>
<evidence type="ECO:0000259" key="4">
    <source>
        <dbReference type="Pfam" id="PF07859"/>
    </source>
</evidence>
<sequence>MSEYRAGGRGPKAAFIRLLSRIFVRTTLAWWPLRGPLARLMPVVNLVFRPLPRLRATELERVDGGTWRGELVRPRGTGAQAPGGLLYLHGGAFVFCGLATHRRVVERLALRTGLPVLSVDYRQLPHGLLDDSIADALDAYRLLAGRVAGGGSSVVCVGDSAGGHLAFAVALEARRQGLAGPGGVVGLSPWLDFDSRAKAAHPNARKDVFIPAKRLDRVGRLCTGTAPGSPVDPRRSPVNADLAGFPPVLIQCAEDEVLRVDAELMAERLADAGVPHTLQVWEGQVHAFTVLAHALPETRAALNEVAAFVTRTLGTAPPALPAPRTAPGRARHARG</sequence>
<dbReference type="Pfam" id="PF07859">
    <property type="entry name" value="Abhydrolase_3"/>
    <property type="match status" value="1"/>
</dbReference>
<feature type="compositionally biased region" description="Low complexity" evidence="3">
    <location>
        <begin position="316"/>
        <end position="328"/>
    </location>
</feature>
<gene>
    <name evidence="5" type="ORF">RM780_21800</name>
</gene>
<protein>
    <submittedName>
        <fullName evidence="5">Alpha/beta hydrolase</fullName>
    </submittedName>
</protein>
<keyword evidence="6" id="KW-1185">Reference proteome</keyword>
<evidence type="ECO:0000256" key="2">
    <source>
        <dbReference type="ARBA" id="ARBA00022801"/>
    </source>
</evidence>